<proteinExistence type="inferred from homology"/>
<dbReference type="GO" id="GO:0005930">
    <property type="term" value="C:axoneme"/>
    <property type="evidence" value="ECO:0007669"/>
    <property type="project" value="UniProtKB-SubCell"/>
</dbReference>
<accession>A0AAD1Y135</accession>
<evidence type="ECO:0000256" key="1">
    <source>
        <dbReference type="ARBA" id="ARBA00004430"/>
    </source>
</evidence>
<dbReference type="SUPFAM" id="SSF69322">
    <property type="entry name" value="Tricorn protease domain 2"/>
    <property type="match status" value="1"/>
</dbReference>
<evidence type="ECO:0000256" key="2">
    <source>
        <dbReference type="ARBA" id="ARBA00022490"/>
    </source>
</evidence>
<dbReference type="InterPro" id="IPR001680">
    <property type="entry name" value="WD40_rpt"/>
</dbReference>
<evidence type="ECO:0000256" key="3">
    <source>
        <dbReference type="ARBA" id="ARBA00022574"/>
    </source>
</evidence>
<evidence type="ECO:0000256" key="5">
    <source>
        <dbReference type="ARBA" id="ARBA00023054"/>
    </source>
</evidence>
<keyword evidence="13" id="KW-1185">Reference proteome</keyword>
<feature type="coiled-coil region" evidence="10">
    <location>
        <begin position="1523"/>
        <end position="1624"/>
    </location>
</feature>
<evidence type="ECO:0000256" key="7">
    <source>
        <dbReference type="ARBA" id="ARBA00023273"/>
    </source>
</evidence>
<comment type="similarity">
    <text evidence="8">Belongs to the CFAP43 family.</text>
</comment>
<evidence type="ECO:0000256" key="11">
    <source>
        <dbReference type="SAM" id="MobiDB-lite"/>
    </source>
</evidence>
<feature type="region of interest" description="Disordered" evidence="11">
    <location>
        <begin position="913"/>
        <end position="939"/>
    </location>
</feature>
<dbReference type="InterPro" id="IPR015943">
    <property type="entry name" value="WD40/YVTN_repeat-like_dom_sf"/>
</dbReference>
<feature type="coiled-coil region" evidence="10">
    <location>
        <begin position="1399"/>
        <end position="1454"/>
    </location>
</feature>
<sequence length="1703" mass="198688">MNPQHSFGYNGSKFAIVNEDSFAYISANSVCIWNTATNKKEFISNKNGYTCVAANYMKGFIAAAEYGLNPNIHIYKYPGNQLVAKFPAETKIRCQDLEFSRDCTRLLMIGDKPDYKISIYNLEEQKFLTLDEKLVDKQYLTCGFNPSDPNQFFVSSPENLVFYNVITNSYREVVEDDQKRIEKCERCNHIIYKPPTEDTIYKDIIWDPYSKLYIATDQRTLHQVDFNGEEKMKITLEDVPRSLILTQKHLIVALDNNKLLWYMALPPEETAQTQHLLLKEKLIQLRNEIDKNYLFENGGIRHMKYTKNFKRIIIGCDDGFLSLLPLEAEAYNYEDEEDDDDGSVKEVKTVQTQLMELGKFHTGAISGIKELGETTQVVTVGEDNLVCIWEATSGTCVYREQLNCKLTALEASEDGSKIFIGSDGGVVRIYDISNRCLPRLVKVHKLFHSAISKITISFDQRIVAVSSKESKEVCFFYQSEKHSFQFMCYLEGRARIRDICWNIKDREMRILCLQENCVLFSARVSVGDVSNIREPLPEDVSFPLYSKVDLGSYSISSDPESGEIYVANEDKFLKKYESPGHKYHELNFDKPASAPLEEFQSHGIRTTCFDYSDEADFMATGGKDGNIILRNRRRLNQFSEVKAHAVFNGGVTALCFSKKRTTLYTAGGDGTFLVWPVGAKPNPNQSVEPADFFSSPDLSNIPQIDNETDDSVKYYKELLQEQFLDSEIPRKKEFKAEISKELEDIRSHIVDLVEDNRKAQEIEQLERHEFVIDVKKKQSMEQDGWQQRQLITKQAKRKQLEYECLKERVKSATWSTMETHSTACISLDSDLLLYNYGIRLRTPLEKKTLNRVLHFRRMELRQQITGMETRANKILDQSLFSNHDETYIMNRIRGVQHYEVDEEAPIITQAKSATKRKNKIAQQEASKSTADGALKKGKRKPKVDLNQFRLGANKPKLLDEDDFDDKLKDRAQNRDESNIAELRWKIVTKKKELEDLKKDIHILGSWDLLYEPSDLYTDGRKKMQIEMLQDVVFALKQEYNKEFERFQRFKDDQIFAIQERSNRITEILEDLKREEELFHPRTHPLETPASILEVKPEEVTVQKYLTAEERAVEDEKHRIEQERLKALEGDNVGQRGIKNMLGGTYELKKNKGIMEETLEREEWMSKPIEDMTEDEKLKFKEFQQREKELQEEKDKKRKAWDQELKKNRIEIEEICFKFEDELKKIHKKRLYYDMRVYEQELYIIRLTLMLHENKEIKQEAALIAEKKDKLEQELVESKNTINNFQRMYEDFDSEFKASSAIAEQEKGLRDLFPNAPFRQILAFVRNGGKAANRARGFRGQTEENTLEQEALALLCKLDPYIIVDENAVKAKFEQENVKEEYSYDRDKIVNLTPGEFDTLVQERENRNKIDKERKGMEQEIANLSGHKEFCEINANDLEEAYEDIKASHTEIESRMEKLKYNFEAVVYMLQGQVEVAQAPVATDYKDAILVNTGVIEDENKKVVQEGNTNVKKLEEITKFKRKLNHETWKNDKLKLEIKDLLERAIDVQLYKVTKDTQEIIKGNHRTKDEDEKKRLEDQINNLQENAGARIEVINKKKKKLRKEINEKRKENNELETRARDLQTNVDQRNLIIDLRSKGPSGGGDDRLQDPIKRFKEVATVRKYKEIVDQQKEEIEFLEDELERFRSRTFPSFANMHARQDYAD</sequence>
<feature type="coiled-coil region" evidence="10">
    <location>
        <begin position="1660"/>
        <end position="1687"/>
    </location>
</feature>
<comment type="subcellular location">
    <subcellularLocation>
        <location evidence="1">Cytoplasm</location>
        <location evidence="1">Cytoskeleton</location>
        <location evidence="1">Cilium axoneme</location>
    </subcellularLocation>
</comment>
<keyword evidence="3" id="KW-0853">WD repeat</keyword>
<feature type="coiled-coil region" evidence="10">
    <location>
        <begin position="1253"/>
        <end position="1287"/>
    </location>
</feature>
<dbReference type="SUPFAM" id="SSF50978">
    <property type="entry name" value="WD40 repeat-like"/>
    <property type="match status" value="1"/>
</dbReference>
<dbReference type="InterPro" id="IPR036322">
    <property type="entry name" value="WD40_repeat_dom_sf"/>
</dbReference>
<dbReference type="Proteomes" id="UP001295684">
    <property type="component" value="Unassembled WGS sequence"/>
</dbReference>
<gene>
    <name evidence="12" type="ORF">ECRASSUSDP1_LOCUS24240</name>
</gene>
<keyword evidence="2" id="KW-0963">Cytoplasm</keyword>
<dbReference type="Pfam" id="PF00400">
    <property type="entry name" value="WD40"/>
    <property type="match status" value="2"/>
</dbReference>
<keyword evidence="7" id="KW-0966">Cell projection</keyword>
<name>A0AAD1Y135_EUPCR</name>
<dbReference type="PANTHER" id="PTHR14885">
    <property type="entry name" value="CILIA- AND FLAGELLA-ASSOCIATED PROTEIN 43-RELATED"/>
    <property type="match status" value="1"/>
</dbReference>
<feature type="coiled-coil region" evidence="10">
    <location>
        <begin position="1172"/>
        <end position="1199"/>
    </location>
</feature>
<organism evidence="12 13">
    <name type="scientific">Euplotes crassus</name>
    <dbReference type="NCBI Taxonomy" id="5936"/>
    <lineage>
        <taxon>Eukaryota</taxon>
        <taxon>Sar</taxon>
        <taxon>Alveolata</taxon>
        <taxon>Ciliophora</taxon>
        <taxon>Intramacronucleata</taxon>
        <taxon>Spirotrichea</taxon>
        <taxon>Hypotrichia</taxon>
        <taxon>Euplotida</taxon>
        <taxon>Euplotidae</taxon>
        <taxon>Moneuplotes</taxon>
    </lineage>
</organism>
<keyword evidence="4" id="KW-0677">Repeat</keyword>
<dbReference type="SMART" id="SM00320">
    <property type="entry name" value="WD40"/>
    <property type="match status" value="6"/>
</dbReference>
<dbReference type="PANTHER" id="PTHR14885:SF1">
    <property type="entry name" value="CILIA- AND FLAGELLA-ASSOCIATED PROTEIN 43"/>
    <property type="match status" value="1"/>
</dbReference>
<evidence type="ECO:0000313" key="12">
    <source>
        <dbReference type="EMBL" id="CAI2382754.1"/>
    </source>
</evidence>
<reference evidence="12" key="1">
    <citation type="submission" date="2023-07" db="EMBL/GenBank/DDBJ databases">
        <authorList>
            <consortium name="AG Swart"/>
            <person name="Singh M."/>
            <person name="Singh A."/>
            <person name="Seah K."/>
            <person name="Emmerich C."/>
        </authorList>
    </citation>
    <scope>NUCLEOTIDE SEQUENCE</scope>
    <source>
        <strain evidence="12">DP1</strain>
    </source>
</reference>
<evidence type="ECO:0000313" key="13">
    <source>
        <dbReference type="Proteomes" id="UP001295684"/>
    </source>
</evidence>
<comment type="caution">
    <text evidence="12">The sequence shown here is derived from an EMBL/GenBank/DDBJ whole genome shotgun (WGS) entry which is preliminary data.</text>
</comment>
<evidence type="ECO:0000256" key="8">
    <source>
        <dbReference type="ARBA" id="ARBA00023605"/>
    </source>
</evidence>
<feature type="compositionally biased region" description="Polar residues" evidence="11">
    <location>
        <begin position="920"/>
        <end position="929"/>
    </location>
</feature>
<dbReference type="EMBL" id="CAMPGE010024947">
    <property type="protein sequence ID" value="CAI2382754.1"/>
    <property type="molecule type" value="Genomic_DNA"/>
</dbReference>
<dbReference type="Pfam" id="PF25828">
    <property type="entry name" value="CC_Cfap43"/>
    <property type="match status" value="2"/>
</dbReference>
<evidence type="ECO:0000256" key="10">
    <source>
        <dbReference type="SAM" id="Coils"/>
    </source>
</evidence>
<dbReference type="Gene3D" id="2.130.10.10">
    <property type="entry name" value="YVTN repeat-like/Quinoprotein amine dehydrogenase"/>
    <property type="match status" value="3"/>
</dbReference>
<evidence type="ECO:0000256" key="9">
    <source>
        <dbReference type="ARBA" id="ARBA00023662"/>
    </source>
</evidence>
<keyword evidence="6" id="KW-0206">Cytoskeleton</keyword>
<keyword evidence="5 10" id="KW-0175">Coiled coil</keyword>
<protein>
    <recommendedName>
        <fullName evidence="9">Cilia- and flagella-associated protein 43</fullName>
    </recommendedName>
</protein>
<evidence type="ECO:0000256" key="4">
    <source>
        <dbReference type="ARBA" id="ARBA00022737"/>
    </source>
</evidence>
<dbReference type="GO" id="GO:0060271">
    <property type="term" value="P:cilium assembly"/>
    <property type="evidence" value="ECO:0007669"/>
    <property type="project" value="TreeGrafter"/>
</dbReference>
<evidence type="ECO:0000256" key="6">
    <source>
        <dbReference type="ARBA" id="ARBA00023212"/>
    </source>
</evidence>